<feature type="transmembrane region" description="Helical" evidence="5">
    <location>
        <begin position="9"/>
        <end position="29"/>
    </location>
</feature>
<dbReference type="PANTHER" id="PTHR13315:SF1">
    <property type="entry name" value="PROTEIN TED1"/>
    <property type="match status" value="1"/>
</dbReference>
<sequence>MVNLLNKAFIIFGIGLLFLNLYIYNYMFFCKWKFNQDVETTNIIMLGDPQMEGDFRIRREGLKGRYNIYFNDNYFKHIISNIEYYLNPSIVVVLGDLFSSQYIGDEEFNKRTERYRNIFSPLKDHTKLINVTGNHDVGYANEVSEDRINRFENAFGKINDKFFVGGHLIGVVNSINLDSSNDEKLQSDAWTHLKELKHDAESTQSPLIIVTHIPLFKDIDSIDRTLPIYLQYPWLCRESYQVKHTPNGHVKEQTMLTKETTDFILNEIKPLFVFNGHDHDGCIYQFPLNPSGFNTTEYTIRSMMGGYGGYSALFEFRKINNNNNYNSNNQNVNNNNENNNSGDKKEIFEYQFKLCPFLDTKYINIIFGVNAGWAILFLLFNIIYYLYNRYLIKKQQALKKIK</sequence>
<comment type="subcellular location">
    <subcellularLocation>
        <location evidence="1">Membrane</location>
        <topology evidence="1">Multi-pass membrane protein</topology>
    </subcellularLocation>
</comment>
<evidence type="ECO:0000313" key="7">
    <source>
        <dbReference type="EMBL" id="KAK5582670.1"/>
    </source>
</evidence>
<keyword evidence="4 5" id="KW-0472">Membrane</keyword>
<dbReference type="InterPro" id="IPR033307">
    <property type="entry name" value="Ted1_MPase_dom"/>
</dbReference>
<evidence type="ECO:0000259" key="6">
    <source>
        <dbReference type="Pfam" id="PF00149"/>
    </source>
</evidence>
<dbReference type="EMBL" id="JAVFKY010000001">
    <property type="protein sequence ID" value="KAK5582670.1"/>
    <property type="molecule type" value="Genomic_DNA"/>
</dbReference>
<name>A0AAN7U7I3_9MYCE</name>
<keyword evidence="2 5" id="KW-0812">Transmembrane</keyword>
<feature type="domain" description="Calcineurin-like phosphoesterase" evidence="6">
    <location>
        <begin position="43"/>
        <end position="280"/>
    </location>
</feature>
<dbReference type="Pfam" id="PF00149">
    <property type="entry name" value="Metallophos"/>
    <property type="match status" value="1"/>
</dbReference>
<accession>A0AAN7U7I3</accession>
<evidence type="ECO:0000256" key="4">
    <source>
        <dbReference type="ARBA" id="ARBA00023136"/>
    </source>
</evidence>
<evidence type="ECO:0000256" key="1">
    <source>
        <dbReference type="ARBA" id="ARBA00004141"/>
    </source>
</evidence>
<evidence type="ECO:0000256" key="5">
    <source>
        <dbReference type="SAM" id="Phobius"/>
    </source>
</evidence>
<organism evidence="7 8">
    <name type="scientific">Dictyostelium firmibasis</name>
    <dbReference type="NCBI Taxonomy" id="79012"/>
    <lineage>
        <taxon>Eukaryota</taxon>
        <taxon>Amoebozoa</taxon>
        <taxon>Evosea</taxon>
        <taxon>Eumycetozoa</taxon>
        <taxon>Dictyostelia</taxon>
        <taxon>Dictyosteliales</taxon>
        <taxon>Dictyosteliaceae</taxon>
        <taxon>Dictyostelium</taxon>
    </lineage>
</organism>
<dbReference type="InterPro" id="IPR029052">
    <property type="entry name" value="Metallo-depent_PP-like"/>
</dbReference>
<feature type="transmembrane region" description="Helical" evidence="5">
    <location>
        <begin position="362"/>
        <end position="387"/>
    </location>
</feature>
<dbReference type="SUPFAM" id="SSF56300">
    <property type="entry name" value="Metallo-dependent phosphatases"/>
    <property type="match status" value="1"/>
</dbReference>
<keyword evidence="8" id="KW-1185">Reference proteome</keyword>
<gene>
    <name evidence="7" type="ORF">RB653_004255</name>
</gene>
<evidence type="ECO:0000256" key="3">
    <source>
        <dbReference type="ARBA" id="ARBA00022989"/>
    </source>
</evidence>
<dbReference type="Proteomes" id="UP001344447">
    <property type="component" value="Unassembled WGS sequence"/>
</dbReference>
<protein>
    <recommendedName>
        <fullName evidence="6">Calcineurin-like phosphoesterase domain-containing protein</fullName>
    </recommendedName>
</protein>
<dbReference type="FunFam" id="3.60.21.10:FF:000204">
    <property type="entry name" value="Metallo-dependent phosphatase-like protein"/>
    <property type="match status" value="1"/>
</dbReference>
<dbReference type="InterPro" id="IPR004843">
    <property type="entry name" value="Calcineurin-like_PHP"/>
</dbReference>
<dbReference type="GO" id="GO:0005783">
    <property type="term" value="C:endoplasmic reticulum"/>
    <property type="evidence" value="ECO:0007669"/>
    <property type="project" value="TreeGrafter"/>
</dbReference>
<evidence type="ECO:0000256" key="2">
    <source>
        <dbReference type="ARBA" id="ARBA00022692"/>
    </source>
</evidence>
<dbReference type="GO" id="GO:0006506">
    <property type="term" value="P:GPI anchor biosynthetic process"/>
    <property type="evidence" value="ECO:0007669"/>
    <property type="project" value="InterPro"/>
</dbReference>
<evidence type="ECO:0000313" key="8">
    <source>
        <dbReference type="Proteomes" id="UP001344447"/>
    </source>
</evidence>
<dbReference type="InterPro" id="IPR033308">
    <property type="entry name" value="PGAP5/Cdc1/Ted1"/>
</dbReference>
<dbReference type="GO" id="GO:0016020">
    <property type="term" value="C:membrane"/>
    <property type="evidence" value="ECO:0007669"/>
    <property type="project" value="UniProtKB-SubCell"/>
</dbReference>
<dbReference type="AlphaFoldDB" id="A0AAN7U7I3"/>
<reference evidence="7 8" key="1">
    <citation type="submission" date="2023-11" db="EMBL/GenBank/DDBJ databases">
        <title>Dfirmibasis_genome.</title>
        <authorList>
            <person name="Edelbroek B."/>
            <person name="Kjellin J."/>
            <person name="Jerlstrom-Hultqvist J."/>
            <person name="Soderbom F."/>
        </authorList>
    </citation>
    <scope>NUCLEOTIDE SEQUENCE [LARGE SCALE GENOMIC DNA]</scope>
    <source>
        <strain evidence="7 8">TNS-C-14</strain>
    </source>
</reference>
<comment type="caution">
    <text evidence="7">The sequence shown here is derived from an EMBL/GenBank/DDBJ whole genome shotgun (WGS) entry which is preliminary data.</text>
</comment>
<dbReference type="PANTHER" id="PTHR13315">
    <property type="entry name" value="METALLO PHOSPHOESTERASE RELATED"/>
    <property type="match status" value="1"/>
</dbReference>
<dbReference type="GO" id="GO:0016787">
    <property type="term" value="F:hydrolase activity"/>
    <property type="evidence" value="ECO:0007669"/>
    <property type="project" value="InterPro"/>
</dbReference>
<dbReference type="Gene3D" id="3.60.21.10">
    <property type="match status" value="1"/>
</dbReference>
<proteinExistence type="predicted"/>
<keyword evidence="3 5" id="KW-1133">Transmembrane helix</keyword>
<dbReference type="CDD" id="cd08164">
    <property type="entry name" value="MPP_Ted1"/>
    <property type="match status" value="1"/>
</dbReference>